<dbReference type="Proteomes" id="UP001278766">
    <property type="component" value="Unassembled WGS sequence"/>
</dbReference>
<keyword evidence="4" id="KW-1185">Reference proteome</keyword>
<protein>
    <recommendedName>
        <fullName evidence="2">CPAF-like PDZ domain-containing protein</fullName>
    </recommendedName>
</protein>
<dbReference type="SUPFAM" id="SSF52096">
    <property type="entry name" value="ClpP/crotonase"/>
    <property type="match status" value="1"/>
</dbReference>
<dbReference type="GO" id="GO:0006508">
    <property type="term" value="P:proteolysis"/>
    <property type="evidence" value="ECO:0007669"/>
    <property type="project" value="InterPro"/>
</dbReference>
<dbReference type="RefSeq" id="XP_062654373.1">
    <property type="nucleotide sequence ID" value="XM_062801404.1"/>
</dbReference>
<dbReference type="GO" id="GO:0008236">
    <property type="term" value="F:serine-type peptidase activity"/>
    <property type="evidence" value="ECO:0007669"/>
    <property type="project" value="InterPro"/>
</dbReference>
<dbReference type="GeneID" id="87838352"/>
<organism evidence="3 4">
    <name type="scientific">Chaetomium fimeti</name>
    <dbReference type="NCBI Taxonomy" id="1854472"/>
    <lineage>
        <taxon>Eukaryota</taxon>
        <taxon>Fungi</taxon>
        <taxon>Dikarya</taxon>
        <taxon>Ascomycota</taxon>
        <taxon>Pezizomycotina</taxon>
        <taxon>Sordariomycetes</taxon>
        <taxon>Sordariomycetidae</taxon>
        <taxon>Sordariales</taxon>
        <taxon>Chaetomiaceae</taxon>
        <taxon>Chaetomium</taxon>
    </lineage>
</organism>
<dbReference type="Gene3D" id="3.90.226.10">
    <property type="entry name" value="2-enoyl-CoA Hydratase, Chain A, domain 1"/>
    <property type="match status" value="1"/>
</dbReference>
<dbReference type="AlphaFoldDB" id="A0AAE0H6G3"/>
<reference evidence="3" key="1">
    <citation type="journal article" date="2023" name="Mol. Phylogenet. Evol.">
        <title>Genome-scale phylogeny and comparative genomics of the fungal order Sordariales.</title>
        <authorList>
            <person name="Hensen N."/>
            <person name="Bonometti L."/>
            <person name="Westerberg I."/>
            <person name="Brannstrom I.O."/>
            <person name="Guillou S."/>
            <person name="Cros-Aarteil S."/>
            <person name="Calhoun S."/>
            <person name="Haridas S."/>
            <person name="Kuo A."/>
            <person name="Mondo S."/>
            <person name="Pangilinan J."/>
            <person name="Riley R."/>
            <person name="LaButti K."/>
            <person name="Andreopoulos B."/>
            <person name="Lipzen A."/>
            <person name="Chen C."/>
            <person name="Yan M."/>
            <person name="Daum C."/>
            <person name="Ng V."/>
            <person name="Clum A."/>
            <person name="Steindorff A."/>
            <person name="Ohm R.A."/>
            <person name="Martin F."/>
            <person name="Silar P."/>
            <person name="Natvig D.O."/>
            <person name="Lalanne C."/>
            <person name="Gautier V."/>
            <person name="Ament-Velasquez S.L."/>
            <person name="Kruys A."/>
            <person name="Hutchinson M.I."/>
            <person name="Powell A.J."/>
            <person name="Barry K."/>
            <person name="Miller A.N."/>
            <person name="Grigoriev I.V."/>
            <person name="Debuchy R."/>
            <person name="Gladieux P."/>
            <person name="Hiltunen Thoren M."/>
            <person name="Johannesson H."/>
        </authorList>
    </citation>
    <scope>NUCLEOTIDE SEQUENCE</scope>
    <source>
        <strain evidence="3">CBS 168.71</strain>
    </source>
</reference>
<name>A0AAE0H6G3_9PEZI</name>
<evidence type="ECO:0000256" key="1">
    <source>
        <dbReference type="SAM" id="SignalP"/>
    </source>
</evidence>
<reference evidence="3" key="2">
    <citation type="submission" date="2023-06" db="EMBL/GenBank/DDBJ databases">
        <authorList>
            <consortium name="Lawrence Berkeley National Laboratory"/>
            <person name="Haridas S."/>
            <person name="Hensen N."/>
            <person name="Bonometti L."/>
            <person name="Westerberg I."/>
            <person name="Brannstrom I.O."/>
            <person name="Guillou S."/>
            <person name="Cros-Aarteil S."/>
            <person name="Calhoun S."/>
            <person name="Kuo A."/>
            <person name="Mondo S."/>
            <person name="Pangilinan J."/>
            <person name="Riley R."/>
            <person name="Labutti K."/>
            <person name="Andreopoulos B."/>
            <person name="Lipzen A."/>
            <person name="Chen C."/>
            <person name="Yanf M."/>
            <person name="Daum C."/>
            <person name="Ng V."/>
            <person name="Clum A."/>
            <person name="Steindorff A."/>
            <person name="Ohm R."/>
            <person name="Martin F."/>
            <person name="Silar P."/>
            <person name="Natvig D."/>
            <person name="Lalanne C."/>
            <person name="Gautier V."/>
            <person name="Ament-Velasquez S.L."/>
            <person name="Kruys A."/>
            <person name="Hutchinson M.I."/>
            <person name="Powell A.J."/>
            <person name="Barry K."/>
            <person name="Miller A.N."/>
            <person name="Grigoriev I.V."/>
            <person name="Debuchy R."/>
            <person name="Gladieux P."/>
            <person name="Thoren M.H."/>
            <person name="Johannesson H."/>
        </authorList>
    </citation>
    <scope>NUCLEOTIDE SEQUENCE</scope>
    <source>
        <strain evidence="3">CBS 168.71</strain>
    </source>
</reference>
<dbReference type="InterPro" id="IPR056186">
    <property type="entry name" value="PDZ_CPAF-rel"/>
</dbReference>
<sequence>MHLKALVVAATVLPLCSGVPRDSGQDAARRGEEPCKQVRDHVAKWMSDNNIVPNMDLSELERILIPSFPRVAITPSLAFACLKSVPLYKDTALGQVDFLRPLFEWQSTLDDLRDPPEGYLSEGVDLLGGLDDIAAKLQKAQGGYKNEFEFLADLYTLTTVRPRDFHFIYTSSIFDLFSFPRPARFVSISADGVSAPKIYLHADVDHVEHGYTPSPVSTIDGIPALEFLQKEAVKNGRCHDPDARFNSQFPSLANDAALVYTPAQPATLDLRDTTSVQCQNGTKFEFSNYAFVRGNFTNITSGVDLYNDFGRSNGTGPRTSQSEVYGLLEKNYTSHFVGYPEPINVTISGSVAGFLPESPDFSDVAVLNVNTFQGSLGPRTFTTPPSADFQEFYNVTVDFIRAAKASNRTKLILDVQGNSGGLIYNLVALYFALFPGDTTLHQFSQARAHPQLAWIGEQLWNDTERAAVWPVLNFIRPDNKPWSSFEDFYGPHPGPRSGEYTTPSLFNVTDYAQMFVSHEDPATADPSLYEIPWTEPPFAPEDILVVTDGQCGSACAMIVSMLTHAHGVRTVALGGRPILAPMQAVGQTKGGPIMNFASLPDLDRDAVPDGLEIPPPREGFHPPLRVPEVSFIGWSGAIQFNSVNMLPWGEETEGAWPLQFRYEAANCKLFFTWEMARDITAVWKAAAAAAWLGGNCVPGSTTNSDGTMGGIPEYTKEVEDQYRLGEGPGALRHK</sequence>
<dbReference type="Pfam" id="PF23658">
    <property type="entry name" value="PDZ_CPAF_rel"/>
    <property type="match status" value="1"/>
</dbReference>
<feature type="domain" description="CPAF-like PDZ" evidence="2">
    <location>
        <begin position="178"/>
        <end position="297"/>
    </location>
</feature>
<dbReference type="EMBL" id="JAUEPN010000011">
    <property type="protein sequence ID" value="KAK3290859.1"/>
    <property type="molecule type" value="Genomic_DNA"/>
</dbReference>
<dbReference type="PANTHER" id="PTHR37049:SF4">
    <property type="entry name" value="RHODANESE DOMAIN-CONTAINING PROTEIN"/>
    <property type="match status" value="1"/>
</dbReference>
<dbReference type="InterPro" id="IPR029045">
    <property type="entry name" value="ClpP/crotonase-like_dom_sf"/>
</dbReference>
<evidence type="ECO:0000259" key="2">
    <source>
        <dbReference type="Pfam" id="PF23658"/>
    </source>
</evidence>
<dbReference type="PANTHER" id="PTHR37049">
    <property type="entry name" value="PEPTIDASE S41 FAMILY PROTEIN"/>
    <property type="match status" value="1"/>
</dbReference>
<keyword evidence="1" id="KW-0732">Signal</keyword>
<evidence type="ECO:0000313" key="4">
    <source>
        <dbReference type="Proteomes" id="UP001278766"/>
    </source>
</evidence>
<accession>A0AAE0H6G3</accession>
<comment type="caution">
    <text evidence="3">The sequence shown here is derived from an EMBL/GenBank/DDBJ whole genome shotgun (WGS) entry which is preliminary data.</text>
</comment>
<feature type="signal peptide" evidence="1">
    <location>
        <begin position="1"/>
        <end position="18"/>
    </location>
</feature>
<proteinExistence type="predicted"/>
<feature type="chain" id="PRO_5042093818" description="CPAF-like PDZ domain-containing protein" evidence="1">
    <location>
        <begin position="19"/>
        <end position="734"/>
    </location>
</feature>
<evidence type="ECO:0000313" key="3">
    <source>
        <dbReference type="EMBL" id="KAK3290859.1"/>
    </source>
</evidence>
<gene>
    <name evidence="3" type="ORF">B0H64DRAFT_349594</name>
</gene>
<dbReference type="InterPro" id="IPR052766">
    <property type="entry name" value="S41A_metabolite_peptidase"/>
</dbReference>